<organism evidence="3 4">
    <name type="scientific">Micromonospora radicis</name>
    <dbReference type="NCBI Taxonomy" id="1894971"/>
    <lineage>
        <taxon>Bacteria</taxon>
        <taxon>Bacillati</taxon>
        <taxon>Actinomycetota</taxon>
        <taxon>Actinomycetes</taxon>
        <taxon>Micromonosporales</taxon>
        <taxon>Micromonosporaceae</taxon>
        <taxon>Micromonospora</taxon>
    </lineage>
</organism>
<reference evidence="3 4" key="1">
    <citation type="submission" date="2018-08" db="EMBL/GenBank/DDBJ databases">
        <title>Jishengella sp. nov., isolated from a root of Azadirachta indica A. Juss. var. siamensis Valenton.</title>
        <authorList>
            <person name="Kuncharoen N."/>
            <person name="Tanasupawat S."/>
            <person name="Kudo T."/>
            <person name="Ohkuma M."/>
        </authorList>
    </citation>
    <scope>NUCLEOTIDE SEQUENCE [LARGE SCALE GENOMIC DNA]</scope>
    <source>
        <strain evidence="3 4">AZ1-13</strain>
    </source>
</reference>
<evidence type="ECO:0008006" key="5">
    <source>
        <dbReference type="Google" id="ProtNLM"/>
    </source>
</evidence>
<proteinExistence type="predicted"/>
<feature type="transmembrane region" description="Helical" evidence="2">
    <location>
        <begin position="139"/>
        <end position="161"/>
    </location>
</feature>
<evidence type="ECO:0000256" key="2">
    <source>
        <dbReference type="SAM" id="Phobius"/>
    </source>
</evidence>
<name>A0A418MMX0_9ACTN</name>
<dbReference type="OrthoDB" id="3406039at2"/>
<feature type="region of interest" description="Disordered" evidence="1">
    <location>
        <begin position="1"/>
        <end position="120"/>
    </location>
</feature>
<dbReference type="Proteomes" id="UP000283832">
    <property type="component" value="Unassembled WGS sequence"/>
</dbReference>
<keyword evidence="2" id="KW-0472">Membrane</keyword>
<sequence length="162" mass="16576">MVASDGVTTSPPGPAADEPWRRPDTGDEATSEPPTDRRPPPTAEPPPAGTPTPPPGIPPASPPPPGIPTARPTQSTGIPPARPTPPPGTGGYLGPPPTTAPPAGWRPPVHLQPSPPRQLPVQDMAALDAQEQRAQRVTWGVGTIAGVVALVLVCLLCARVLF</sequence>
<keyword evidence="2" id="KW-0812">Transmembrane</keyword>
<evidence type="ECO:0000313" key="3">
    <source>
        <dbReference type="EMBL" id="RIV30874.1"/>
    </source>
</evidence>
<dbReference type="EMBL" id="QXEC01000045">
    <property type="protein sequence ID" value="RIV30874.1"/>
    <property type="molecule type" value="Genomic_DNA"/>
</dbReference>
<keyword evidence="2" id="KW-1133">Transmembrane helix</keyword>
<protein>
    <recommendedName>
        <fullName evidence="5">Translation initiation factor 2</fullName>
    </recommendedName>
</protein>
<accession>A0A418MMX0</accession>
<dbReference type="AlphaFoldDB" id="A0A418MMX0"/>
<comment type="caution">
    <text evidence="3">The sequence shown here is derived from an EMBL/GenBank/DDBJ whole genome shotgun (WGS) entry which is preliminary data.</text>
</comment>
<evidence type="ECO:0000313" key="4">
    <source>
        <dbReference type="Proteomes" id="UP000283832"/>
    </source>
</evidence>
<gene>
    <name evidence="3" type="ORF">D2L64_26135</name>
</gene>
<feature type="compositionally biased region" description="Pro residues" evidence="1">
    <location>
        <begin position="40"/>
        <end position="67"/>
    </location>
</feature>
<keyword evidence="4" id="KW-1185">Reference proteome</keyword>
<feature type="compositionally biased region" description="Polar residues" evidence="1">
    <location>
        <begin position="1"/>
        <end position="10"/>
    </location>
</feature>
<feature type="compositionally biased region" description="Pro residues" evidence="1">
    <location>
        <begin position="80"/>
        <end position="100"/>
    </location>
</feature>
<feature type="compositionally biased region" description="Low complexity" evidence="1">
    <location>
        <begin position="68"/>
        <end position="79"/>
    </location>
</feature>
<evidence type="ECO:0000256" key="1">
    <source>
        <dbReference type="SAM" id="MobiDB-lite"/>
    </source>
</evidence>